<reference evidence="1 2" key="1">
    <citation type="submission" date="2019-07" db="EMBL/GenBank/DDBJ databases">
        <authorList>
            <person name="Kim J.K."/>
            <person name="Cheong H.-M."/>
            <person name="Choi Y."/>
            <person name="Hwang K.J."/>
            <person name="Lee S."/>
            <person name="Choi C."/>
        </authorList>
    </citation>
    <scope>NUCLEOTIDE SEQUENCE [LARGE SCALE GENOMIC DNA]</scope>
    <source>
        <strain evidence="1 2">KS 22</strain>
    </source>
</reference>
<organism evidence="1 2">
    <name type="scientific">Cohnella cholangitidis</name>
    <dbReference type="NCBI Taxonomy" id="2598458"/>
    <lineage>
        <taxon>Bacteria</taxon>
        <taxon>Bacillati</taxon>
        <taxon>Bacillota</taxon>
        <taxon>Bacilli</taxon>
        <taxon>Bacillales</taxon>
        <taxon>Paenibacillaceae</taxon>
        <taxon>Cohnella</taxon>
    </lineage>
</organism>
<dbReference type="RefSeq" id="WP_182298902.1">
    <property type="nucleotide sequence ID" value="NZ_CP041969.1"/>
</dbReference>
<gene>
    <name evidence="1" type="ORF">FPL14_16860</name>
</gene>
<dbReference type="AlphaFoldDB" id="A0A7G5C0D8"/>
<keyword evidence="2" id="KW-1185">Reference proteome</keyword>
<sequence>MKKWIEEVITKRYEALSEETENKGELMTIKEQANTYENLLIETLLDETQEALNKWMEIHDQMVSFQK</sequence>
<proteinExistence type="predicted"/>
<accession>A0A7G5C0D8</accession>
<evidence type="ECO:0000313" key="2">
    <source>
        <dbReference type="Proteomes" id="UP000515679"/>
    </source>
</evidence>
<protein>
    <submittedName>
        <fullName evidence="1">Uncharacterized protein</fullName>
    </submittedName>
</protein>
<dbReference type="KEGG" id="cchl:FPL14_16860"/>
<name>A0A7G5C0D8_9BACL</name>
<dbReference type="EMBL" id="CP041969">
    <property type="protein sequence ID" value="QMV42672.1"/>
    <property type="molecule type" value="Genomic_DNA"/>
</dbReference>
<dbReference type="Proteomes" id="UP000515679">
    <property type="component" value="Chromosome"/>
</dbReference>
<evidence type="ECO:0000313" key="1">
    <source>
        <dbReference type="EMBL" id="QMV42672.1"/>
    </source>
</evidence>